<proteinExistence type="predicted"/>
<reference evidence="1 2" key="1">
    <citation type="submission" date="2018-04" db="EMBL/GenBank/DDBJ databases">
        <title>Subsurface microbial communities from deep shales in Ohio and West Virginia, USA.</title>
        <authorList>
            <person name="Wrighton K."/>
        </authorList>
    </citation>
    <scope>NUCLEOTIDE SEQUENCE [LARGE SCALE GENOMIC DNA]</scope>
    <source>
        <strain evidence="1 2">MSL28</strain>
    </source>
</reference>
<evidence type="ECO:0000313" key="2">
    <source>
        <dbReference type="Proteomes" id="UP000247389"/>
    </source>
</evidence>
<comment type="caution">
    <text evidence="1">The sequence shown here is derived from an EMBL/GenBank/DDBJ whole genome shotgun (WGS) entry which is preliminary data.</text>
</comment>
<sequence>MTSNFSETENINLISLGDHAVLFYEENEELLPAVHSFIKRH</sequence>
<gene>
    <name evidence="1" type="ORF">C8C78_1922</name>
</gene>
<dbReference type="RefSeq" id="WP_258363654.1">
    <property type="nucleotide sequence ID" value="NZ_QICM01000092.1"/>
</dbReference>
<name>A0A318DRN9_9FIRM</name>
<dbReference type="AlphaFoldDB" id="A0A318DRN9"/>
<protein>
    <submittedName>
        <fullName evidence="1">Uncharacterized protein</fullName>
    </submittedName>
</protein>
<organism evidence="1 2">
    <name type="scientific">Halanaerobium congolense</name>
    <dbReference type="NCBI Taxonomy" id="54121"/>
    <lineage>
        <taxon>Bacteria</taxon>
        <taxon>Bacillati</taxon>
        <taxon>Bacillota</taxon>
        <taxon>Clostridia</taxon>
        <taxon>Halanaerobiales</taxon>
        <taxon>Halanaerobiaceae</taxon>
        <taxon>Halanaerobium</taxon>
    </lineage>
</organism>
<dbReference type="EMBL" id="QICM01000092">
    <property type="protein sequence ID" value="PXV58853.1"/>
    <property type="molecule type" value="Genomic_DNA"/>
</dbReference>
<dbReference type="Proteomes" id="UP000247389">
    <property type="component" value="Unassembled WGS sequence"/>
</dbReference>
<accession>A0A318DRN9</accession>
<evidence type="ECO:0000313" key="1">
    <source>
        <dbReference type="EMBL" id="PXV58853.1"/>
    </source>
</evidence>